<sequence length="84" mass="9465">MFAEDAITIKSVWNKKARDLDFIKKINILLGLPLFLSAHSAKAITIGVQSVYSSEKGGLSDVQNFVHYKEKYLKNIAVLRSRLI</sequence>
<dbReference type="EMBL" id="JBAFSM010000031">
    <property type="protein sequence ID" value="MEG3438560.1"/>
    <property type="molecule type" value="Genomic_DNA"/>
</dbReference>
<evidence type="ECO:0000313" key="2">
    <source>
        <dbReference type="Proteomes" id="UP001328733"/>
    </source>
</evidence>
<evidence type="ECO:0000313" key="1">
    <source>
        <dbReference type="EMBL" id="MEG3438560.1"/>
    </source>
</evidence>
<dbReference type="AlphaFoldDB" id="A0AAW9QNV8"/>
<reference evidence="1 2" key="1">
    <citation type="submission" date="2024-01" db="EMBL/GenBank/DDBJ databases">
        <title>Genomic insights into the taxonomy and metabolism of the cyanobacterium Pannus brasiliensis CCIBt3594.</title>
        <authorList>
            <person name="Machado M."/>
            <person name="Botero N.B."/>
            <person name="Andreote A.P.D."/>
            <person name="Feitosa A.M.T."/>
            <person name="Popin R."/>
            <person name="Sivonen K."/>
            <person name="Fiore M.F."/>
        </authorList>
    </citation>
    <scope>NUCLEOTIDE SEQUENCE [LARGE SCALE GENOMIC DNA]</scope>
    <source>
        <strain evidence="1 2">CCIBt3594</strain>
    </source>
</reference>
<dbReference type="RefSeq" id="WP_332866041.1">
    <property type="nucleotide sequence ID" value="NZ_JBAFSM010000031.1"/>
</dbReference>
<name>A0AAW9QNV8_9CHRO</name>
<gene>
    <name evidence="1" type="ORF">V0288_15620</name>
</gene>
<accession>A0AAW9QNV8</accession>
<proteinExistence type="predicted"/>
<comment type="caution">
    <text evidence="1">The sequence shown here is derived from an EMBL/GenBank/DDBJ whole genome shotgun (WGS) entry which is preliminary data.</text>
</comment>
<dbReference type="Proteomes" id="UP001328733">
    <property type="component" value="Unassembled WGS sequence"/>
</dbReference>
<organism evidence="1 2">
    <name type="scientific">Pannus brasiliensis CCIBt3594</name>
    <dbReference type="NCBI Taxonomy" id="1427578"/>
    <lineage>
        <taxon>Bacteria</taxon>
        <taxon>Bacillati</taxon>
        <taxon>Cyanobacteriota</taxon>
        <taxon>Cyanophyceae</taxon>
        <taxon>Oscillatoriophycideae</taxon>
        <taxon>Chroococcales</taxon>
        <taxon>Microcystaceae</taxon>
        <taxon>Pannus</taxon>
    </lineage>
</organism>
<keyword evidence="2" id="KW-1185">Reference proteome</keyword>
<protein>
    <submittedName>
        <fullName evidence="1">Uncharacterized protein</fullName>
    </submittedName>
</protein>